<sequence length="371" mass="43805">MKKIATITFHHAHNFGSALQAYALQQFVLSLYKENDVEYKIIDYYTELQEELYSVYKHDLSIKSIIKNLVAFLYSKQLKDKHQKFEDFLKNRCMLTRRYKDKQELREDIPIADVYISGSDQLWNVRAEDFDSVYYYDFLADSCKRISYAASLGPLQIDWEKYDYKKYKDLISKYKSISVREKGSYNNLEKITDIKCNINVDPTLLISKEEWQKIESKEIYNDGKYILLYCLEPSKEQLKIADEISKKLQLPIVILRYNNKNDMFNHFVKKYAAGPEDFLAYIDHAALVLSSSFHGTAFSLIYHKPFYVLNGINDNRISEILNKTNMTERSLESIEDIKNVNLNKPDEKMIDLFLENERVRSELYLREAIGK</sequence>
<reference evidence="2 3" key="1">
    <citation type="submission" date="2018-08" db="EMBL/GenBank/DDBJ databases">
        <title>A genome reference for cultivated species of the human gut microbiota.</title>
        <authorList>
            <person name="Zou Y."/>
            <person name="Xue W."/>
            <person name="Luo G."/>
        </authorList>
    </citation>
    <scope>NUCLEOTIDE SEQUENCE [LARGE SCALE GENOMIC DNA]</scope>
    <source>
        <strain evidence="2 3">AF31-13BH</strain>
    </source>
</reference>
<feature type="domain" description="Polysaccharide pyruvyl transferase" evidence="1">
    <location>
        <begin position="14"/>
        <end position="310"/>
    </location>
</feature>
<dbReference type="Proteomes" id="UP000285652">
    <property type="component" value="Unassembled WGS sequence"/>
</dbReference>
<name>A0A415UA05_9FIRM</name>
<evidence type="ECO:0000313" key="3">
    <source>
        <dbReference type="Proteomes" id="UP000285652"/>
    </source>
</evidence>
<keyword evidence="2" id="KW-0808">Transferase</keyword>
<dbReference type="InterPro" id="IPR007345">
    <property type="entry name" value="Polysacch_pyruvyl_Trfase"/>
</dbReference>
<proteinExistence type="predicted"/>
<gene>
    <name evidence="2" type="ORF">DWZ24_11210</name>
</gene>
<protein>
    <submittedName>
        <fullName evidence="2">Polysaccharide pyruvyl transferase family protein</fullName>
    </submittedName>
</protein>
<accession>A0A415UA05</accession>
<organism evidence="2 3">
    <name type="scientific">Dorea formicigenerans</name>
    <dbReference type="NCBI Taxonomy" id="39486"/>
    <lineage>
        <taxon>Bacteria</taxon>
        <taxon>Bacillati</taxon>
        <taxon>Bacillota</taxon>
        <taxon>Clostridia</taxon>
        <taxon>Lachnospirales</taxon>
        <taxon>Lachnospiraceae</taxon>
        <taxon>Dorea</taxon>
    </lineage>
</organism>
<dbReference type="AlphaFoldDB" id="A0A415UA05"/>
<comment type="caution">
    <text evidence="2">The sequence shown here is derived from an EMBL/GenBank/DDBJ whole genome shotgun (WGS) entry which is preliminary data.</text>
</comment>
<dbReference type="EMBL" id="QRQQ01000010">
    <property type="protein sequence ID" value="RHN14929.1"/>
    <property type="molecule type" value="Genomic_DNA"/>
</dbReference>
<dbReference type="RefSeq" id="WP_118447776.1">
    <property type="nucleotide sequence ID" value="NZ_QRQQ01000010.1"/>
</dbReference>
<dbReference type="GO" id="GO:0016740">
    <property type="term" value="F:transferase activity"/>
    <property type="evidence" value="ECO:0007669"/>
    <property type="project" value="UniProtKB-KW"/>
</dbReference>
<evidence type="ECO:0000313" key="2">
    <source>
        <dbReference type="EMBL" id="RHN14929.1"/>
    </source>
</evidence>
<dbReference type="Pfam" id="PF04230">
    <property type="entry name" value="PS_pyruv_trans"/>
    <property type="match status" value="1"/>
</dbReference>
<evidence type="ECO:0000259" key="1">
    <source>
        <dbReference type="Pfam" id="PF04230"/>
    </source>
</evidence>